<organism evidence="1 2">
    <name type="scientific">Pseudomonas syringae pv. persicae</name>
    <dbReference type="NCBI Taxonomy" id="237306"/>
    <lineage>
        <taxon>Bacteria</taxon>
        <taxon>Pseudomonadati</taxon>
        <taxon>Pseudomonadota</taxon>
        <taxon>Gammaproteobacteria</taxon>
        <taxon>Pseudomonadales</taxon>
        <taxon>Pseudomonadaceae</taxon>
        <taxon>Pseudomonas</taxon>
    </lineage>
</organism>
<dbReference type="EMBL" id="RBQE01000303">
    <property type="protein sequence ID" value="RMP05699.1"/>
    <property type="molecule type" value="Genomic_DNA"/>
</dbReference>
<reference evidence="1 2" key="1">
    <citation type="submission" date="2018-08" db="EMBL/GenBank/DDBJ databases">
        <title>Recombination of ecologically and evolutionarily significant loci maintains genetic cohesion in the Pseudomonas syringae species complex.</title>
        <authorList>
            <person name="Dillon M."/>
            <person name="Thakur S."/>
            <person name="Almeida R.N.D."/>
            <person name="Weir B.S."/>
            <person name="Guttman D.S."/>
        </authorList>
    </citation>
    <scope>NUCLEOTIDE SEQUENCE [LARGE SCALE GENOMIC DNA]</scope>
    <source>
        <strain evidence="1 2">ICMP 3706</strain>
    </source>
</reference>
<name>A0A3M4AFL9_9PSED</name>
<proteinExistence type="predicted"/>
<dbReference type="Proteomes" id="UP000281604">
    <property type="component" value="Unassembled WGS sequence"/>
</dbReference>
<gene>
    <name evidence="1" type="ORF">ALQ30_100574</name>
</gene>
<evidence type="ECO:0000313" key="2">
    <source>
        <dbReference type="Proteomes" id="UP000281604"/>
    </source>
</evidence>
<evidence type="ECO:0000313" key="1">
    <source>
        <dbReference type="EMBL" id="RMP05699.1"/>
    </source>
</evidence>
<sequence>MVYVQTNQHDETRSNISVDVRALKVAATTLRDKLEFYKHRDPDASILLLTLDMLLCRAEQGQITEMVEPRDIPGYKIFTETNLQSYGDLEKAYADFCLELSEVRETDAYKMLAAKMAKRRKSLQ</sequence>
<dbReference type="AlphaFoldDB" id="A0A3M4AFL9"/>
<comment type="caution">
    <text evidence="1">The sequence shown here is derived from an EMBL/GenBank/DDBJ whole genome shotgun (WGS) entry which is preliminary data.</text>
</comment>
<protein>
    <submittedName>
        <fullName evidence="1">Uncharacterized protein</fullName>
    </submittedName>
</protein>
<accession>A0A3M4AFL9</accession>